<keyword evidence="1" id="KW-1185">Reference proteome</keyword>
<evidence type="ECO:0000313" key="1">
    <source>
        <dbReference type="Proteomes" id="UP000887564"/>
    </source>
</evidence>
<accession>A0A914RG13</accession>
<evidence type="ECO:0000313" key="2">
    <source>
        <dbReference type="WBParaSite" id="PEQ_0000065701-mRNA-1"/>
    </source>
</evidence>
<protein>
    <submittedName>
        <fullName evidence="2">Uncharacterized protein</fullName>
    </submittedName>
</protein>
<dbReference type="Proteomes" id="UP000887564">
    <property type="component" value="Unplaced"/>
</dbReference>
<name>A0A914RG13_PAREQ</name>
<sequence length="60" mass="6741">MEGLYDLIGCSLLGCPALPEFLCSCIGEKCSTNHEHLLNRYSSCRLSINLHLQNCKRIQT</sequence>
<reference evidence="2" key="1">
    <citation type="submission" date="2022-11" db="UniProtKB">
        <authorList>
            <consortium name="WormBaseParasite"/>
        </authorList>
    </citation>
    <scope>IDENTIFICATION</scope>
</reference>
<organism evidence="1 2">
    <name type="scientific">Parascaris equorum</name>
    <name type="common">Equine roundworm</name>
    <dbReference type="NCBI Taxonomy" id="6256"/>
    <lineage>
        <taxon>Eukaryota</taxon>
        <taxon>Metazoa</taxon>
        <taxon>Ecdysozoa</taxon>
        <taxon>Nematoda</taxon>
        <taxon>Chromadorea</taxon>
        <taxon>Rhabditida</taxon>
        <taxon>Spirurina</taxon>
        <taxon>Ascaridomorpha</taxon>
        <taxon>Ascaridoidea</taxon>
        <taxon>Ascarididae</taxon>
        <taxon>Parascaris</taxon>
    </lineage>
</organism>
<dbReference type="WBParaSite" id="PEQ_0000065701-mRNA-1">
    <property type="protein sequence ID" value="PEQ_0000065701-mRNA-1"/>
    <property type="gene ID" value="PEQ_0000065701"/>
</dbReference>
<proteinExistence type="predicted"/>
<dbReference type="AlphaFoldDB" id="A0A914RG13"/>